<dbReference type="Proteomes" id="UP000237347">
    <property type="component" value="Unassembled WGS sequence"/>
</dbReference>
<evidence type="ECO:0000313" key="9">
    <source>
        <dbReference type="EMBL" id="KAK7824355.1"/>
    </source>
</evidence>
<reference evidence="9 10" key="1">
    <citation type="journal article" date="2018" name="Sci. Data">
        <title>The draft genome sequence of cork oak.</title>
        <authorList>
            <person name="Ramos A.M."/>
            <person name="Usie A."/>
            <person name="Barbosa P."/>
            <person name="Barros P.M."/>
            <person name="Capote T."/>
            <person name="Chaves I."/>
            <person name="Simoes F."/>
            <person name="Abreu I."/>
            <person name="Carrasquinho I."/>
            <person name="Faro C."/>
            <person name="Guimaraes J.B."/>
            <person name="Mendonca D."/>
            <person name="Nobrega F."/>
            <person name="Rodrigues L."/>
            <person name="Saibo N.J.M."/>
            <person name="Varela M.C."/>
            <person name="Egas C."/>
            <person name="Matos J."/>
            <person name="Miguel C.M."/>
            <person name="Oliveira M.M."/>
            <person name="Ricardo C.P."/>
            <person name="Goncalves S."/>
        </authorList>
    </citation>
    <scope>NUCLEOTIDE SEQUENCE [LARGE SCALE GENOMIC DNA]</scope>
    <source>
        <strain evidence="10">cv. HL8</strain>
    </source>
</reference>
<feature type="transmembrane region" description="Helical" evidence="7">
    <location>
        <begin position="256"/>
        <end position="279"/>
    </location>
</feature>
<evidence type="ECO:0000256" key="4">
    <source>
        <dbReference type="ARBA" id="ARBA00022970"/>
    </source>
</evidence>
<keyword evidence="4" id="KW-0029">Amino-acid transport</keyword>
<feature type="domain" description="Amino acid transporter transmembrane" evidence="8">
    <location>
        <begin position="61"/>
        <end position="421"/>
    </location>
</feature>
<evidence type="ECO:0000259" key="8">
    <source>
        <dbReference type="Pfam" id="PF01490"/>
    </source>
</evidence>
<feature type="transmembrane region" description="Helical" evidence="7">
    <location>
        <begin position="180"/>
        <end position="201"/>
    </location>
</feature>
<dbReference type="EMBL" id="PKMF04000605">
    <property type="protein sequence ID" value="KAK7824355.1"/>
    <property type="molecule type" value="Genomic_DNA"/>
</dbReference>
<proteinExistence type="predicted"/>
<evidence type="ECO:0000256" key="6">
    <source>
        <dbReference type="ARBA" id="ARBA00023136"/>
    </source>
</evidence>
<sequence length="432" mass="48077">MKVLITFDKKRNRLVMREPPCYPQVRMKKLISWSFLSWFCLQCGVYHRWFRNYEFACHIEIAAFLTEASIEMLVRFSKPGAALSYRDLMGDAFGRIGKILLQVCVIINNIGVLIVYLIIIEDVLSGSTSSGVHHSGVLQKWFGEHWWTGRAFVLIVLTVAIFVPLICFKCIDSLRFSSAISFSLAVLFIIVVIGVTIYKLIVGSIETPTLFPIVTDLASSCDLFTAVPVVVFAYVCHYNVHTIENELEDSPPMIGVVQTSLALCATVYVMTGLFGFLLFGDLTLSDLLSNFDTELGVPYSSLFNDLRWPYHTSISHAFFPLRLNLDGLLFPSARPLASDNFRFAIINMGLVVIILLGAIFIPTIWVAFELTGAIVGVLLAFIFPADISLKDPHGIATRKDKVISVCMIILAVFSNAIAIYSDAYALNHAKGT</sequence>
<dbReference type="PANTHER" id="PTHR22950">
    <property type="entry name" value="AMINO ACID TRANSPORTER"/>
    <property type="match status" value="1"/>
</dbReference>
<evidence type="ECO:0000256" key="5">
    <source>
        <dbReference type="ARBA" id="ARBA00022989"/>
    </source>
</evidence>
<protein>
    <submittedName>
        <fullName evidence="9">Amino acid transporter avt6a</fullName>
    </submittedName>
</protein>
<evidence type="ECO:0000256" key="2">
    <source>
        <dbReference type="ARBA" id="ARBA00022448"/>
    </source>
</evidence>
<feature type="transmembrane region" description="Helical" evidence="7">
    <location>
        <begin position="401"/>
        <end position="420"/>
    </location>
</feature>
<feature type="transmembrane region" description="Helical" evidence="7">
    <location>
        <begin position="341"/>
        <end position="364"/>
    </location>
</feature>
<gene>
    <name evidence="9" type="primary">AVT6A_0</name>
    <name evidence="9" type="ORF">CFP56_034541</name>
</gene>
<evidence type="ECO:0000256" key="7">
    <source>
        <dbReference type="SAM" id="Phobius"/>
    </source>
</evidence>
<dbReference type="AlphaFoldDB" id="A0AAW0JBX3"/>
<comment type="caution">
    <text evidence="9">The sequence shown here is derived from an EMBL/GenBank/DDBJ whole genome shotgun (WGS) entry which is preliminary data.</text>
</comment>
<dbReference type="GO" id="GO:0015179">
    <property type="term" value="F:L-amino acid transmembrane transporter activity"/>
    <property type="evidence" value="ECO:0007669"/>
    <property type="project" value="TreeGrafter"/>
</dbReference>
<dbReference type="InterPro" id="IPR013057">
    <property type="entry name" value="AA_transpt_TM"/>
</dbReference>
<keyword evidence="2" id="KW-0813">Transport</keyword>
<dbReference type="Pfam" id="PF01490">
    <property type="entry name" value="Aa_trans"/>
    <property type="match status" value="1"/>
</dbReference>
<feature type="transmembrane region" description="Helical" evidence="7">
    <location>
        <begin position="147"/>
        <end position="168"/>
    </location>
</feature>
<comment type="subcellular location">
    <subcellularLocation>
        <location evidence="1">Membrane</location>
        <topology evidence="1">Multi-pass membrane protein</topology>
    </subcellularLocation>
</comment>
<accession>A0AAW0JBX3</accession>
<keyword evidence="10" id="KW-1185">Reference proteome</keyword>
<evidence type="ECO:0000256" key="3">
    <source>
        <dbReference type="ARBA" id="ARBA00022692"/>
    </source>
</evidence>
<name>A0AAW0JBX3_QUESU</name>
<dbReference type="GO" id="GO:0031090">
    <property type="term" value="C:organelle membrane"/>
    <property type="evidence" value="ECO:0007669"/>
    <property type="project" value="UniProtKB-ARBA"/>
</dbReference>
<keyword evidence="5 7" id="KW-1133">Transmembrane helix</keyword>
<organism evidence="9 10">
    <name type="scientific">Quercus suber</name>
    <name type="common">Cork oak</name>
    <dbReference type="NCBI Taxonomy" id="58331"/>
    <lineage>
        <taxon>Eukaryota</taxon>
        <taxon>Viridiplantae</taxon>
        <taxon>Streptophyta</taxon>
        <taxon>Embryophyta</taxon>
        <taxon>Tracheophyta</taxon>
        <taxon>Spermatophyta</taxon>
        <taxon>Magnoliopsida</taxon>
        <taxon>eudicotyledons</taxon>
        <taxon>Gunneridae</taxon>
        <taxon>Pentapetalae</taxon>
        <taxon>rosids</taxon>
        <taxon>fabids</taxon>
        <taxon>Fagales</taxon>
        <taxon>Fagaceae</taxon>
        <taxon>Quercus</taxon>
    </lineage>
</organism>
<keyword evidence="3 7" id="KW-0812">Transmembrane</keyword>
<feature type="transmembrane region" description="Helical" evidence="7">
    <location>
        <begin position="370"/>
        <end position="389"/>
    </location>
</feature>
<evidence type="ECO:0000313" key="10">
    <source>
        <dbReference type="Proteomes" id="UP000237347"/>
    </source>
</evidence>
<feature type="transmembrane region" description="Helical" evidence="7">
    <location>
        <begin position="99"/>
        <end position="120"/>
    </location>
</feature>
<keyword evidence="6 7" id="KW-0472">Membrane</keyword>
<evidence type="ECO:0000256" key="1">
    <source>
        <dbReference type="ARBA" id="ARBA00004141"/>
    </source>
</evidence>
<dbReference type="PANTHER" id="PTHR22950:SF553">
    <property type="entry name" value="AMINO ACID TRANSPORTER AVT6A-LIKE"/>
    <property type="match status" value="1"/>
</dbReference>